<dbReference type="EC" id="2.4.2.1" evidence="3"/>
<dbReference type="NCBIfam" id="TIGR01694">
    <property type="entry name" value="MTAP"/>
    <property type="match status" value="1"/>
</dbReference>
<organism evidence="5 6">
    <name type="scientific">Methanobrevibacter arboriphilus JCM 13429 = DSM 1125</name>
    <dbReference type="NCBI Taxonomy" id="1300164"/>
    <lineage>
        <taxon>Archaea</taxon>
        <taxon>Methanobacteriati</taxon>
        <taxon>Methanobacteriota</taxon>
        <taxon>Methanomada group</taxon>
        <taxon>Methanobacteria</taxon>
        <taxon>Methanobacteriales</taxon>
        <taxon>Methanobacteriaceae</taxon>
        <taxon>Methanobrevibacter</taxon>
    </lineage>
</organism>
<evidence type="ECO:0000259" key="4">
    <source>
        <dbReference type="Pfam" id="PF01048"/>
    </source>
</evidence>
<dbReference type="AlphaFoldDB" id="A0A1V6N549"/>
<dbReference type="GO" id="GO:0017061">
    <property type="term" value="F:S-methyl-5-thioadenosine phosphorylase activity"/>
    <property type="evidence" value="ECO:0007669"/>
    <property type="project" value="InterPro"/>
</dbReference>
<sequence length="264" mass="29054">MFGVFMIGIIGGSGVYDITKEVDNVEKKIVLTPYGESAEISLFKIGENDVAFMPRHSGDHSSPPHKINYRANIWGLHSLGVKQIIATNAVGSLDEKIHPGSLVIVDDFIDFTFRREKTFYDDTVVHIDVTEPYCNRLRSQIIANKSVVTDGDFVEGGVYVCNEGPRFESPAEVKMLQTLGGNVVGMTGLPEAVLAREKEICYASICLVSNYGASISPNKLTMDEVFEIMEVKGQELINLIYKTVESMNREYDCHCSSALDGAGV</sequence>
<dbReference type="InterPro" id="IPR010044">
    <property type="entry name" value="MTAP"/>
</dbReference>
<accession>A0A1V6N549</accession>
<protein>
    <recommendedName>
        <fullName evidence="3">Purine nucleoside phosphorylase</fullName>
        <shortName evidence="3">PNP</shortName>
        <ecNumber evidence="3">2.4.2.1</ecNumber>
    </recommendedName>
</protein>
<gene>
    <name evidence="5" type="ORF">MBBAR_1c01390</name>
</gene>
<feature type="binding site" evidence="3">
    <location>
        <position position="186"/>
    </location>
    <ligand>
        <name>substrate</name>
    </ligand>
</feature>
<comment type="function">
    <text evidence="3">Purine nucleoside phosphorylase involved in purine salvage.</text>
</comment>
<dbReference type="CDD" id="cd09010">
    <property type="entry name" value="MTAP_SsMTAPII_like_MTIP"/>
    <property type="match status" value="1"/>
</dbReference>
<dbReference type="NCBIfam" id="NF006599">
    <property type="entry name" value="PRK09136.1"/>
    <property type="match status" value="1"/>
</dbReference>
<dbReference type="GO" id="GO:0005829">
    <property type="term" value="C:cytosol"/>
    <property type="evidence" value="ECO:0007669"/>
    <property type="project" value="TreeGrafter"/>
</dbReference>
<comment type="pathway">
    <text evidence="3">Purine metabolism; purine nucleoside salvage.</text>
</comment>
<feature type="site" description="Important for substrate specificity" evidence="3">
    <location>
        <position position="222"/>
    </location>
</feature>
<comment type="subunit">
    <text evidence="3">Homohexamer. Dimer of a homotrimer.</text>
</comment>
<evidence type="ECO:0000256" key="1">
    <source>
        <dbReference type="ARBA" id="ARBA00022676"/>
    </source>
</evidence>
<feature type="binding site" evidence="3">
    <location>
        <position position="13"/>
    </location>
    <ligand>
        <name>phosphate</name>
        <dbReference type="ChEBI" id="CHEBI:43474"/>
    </ligand>
</feature>
<evidence type="ECO:0000313" key="6">
    <source>
        <dbReference type="Proteomes" id="UP000191661"/>
    </source>
</evidence>
<keyword evidence="2 3" id="KW-0808">Transferase</keyword>
<comment type="caution">
    <text evidence="3">Lacks conserved residue(s) required for the propagation of feature annotation.</text>
</comment>
<dbReference type="HAMAP" id="MF_01963">
    <property type="entry name" value="MTAP"/>
    <property type="match status" value="1"/>
</dbReference>
<feature type="domain" description="Nucleoside phosphorylase" evidence="4">
    <location>
        <begin position="7"/>
        <end position="243"/>
    </location>
</feature>
<dbReference type="Proteomes" id="UP000191661">
    <property type="component" value="Unassembled WGS sequence"/>
</dbReference>
<comment type="caution">
    <text evidence="5">The sequence shown here is derived from an EMBL/GenBank/DDBJ whole genome shotgun (WGS) entry which is preliminary data.</text>
</comment>
<feature type="binding site" evidence="3">
    <location>
        <position position="187"/>
    </location>
    <ligand>
        <name>phosphate</name>
        <dbReference type="ChEBI" id="CHEBI:43474"/>
    </ligand>
</feature>
<feature type="binding site" evidence="3">
    <location>
        <begin position="55"/>
        <end position="56"/>
    </location>
    <ligand>
        <name>phosphate</name>
        <dbReference type="ChEBI" id="CHEBI:43474"/>
    </ligand>
</feature>
<comment type="miscellaneous">
    <text evidence="3">Although this enzyme belongs to the family of MTA phosphorylases based on sequence homology, it lacks several conserved amino acids in the substrate binding pocket that confer specificity towards MTA.</text>
</comment>
<dbReference type="UniPathway" id="UPA00606"/>
<dbReference type="EMBL" id="JXMW01000001">
    <property type="protein sequence ID" value="OQD59742.1"/>
    <property type="molecule type" value="Genomic_DNA"/>
</dbReference>
<dbReference type="SUPFAM" id="SSF53167">
    <property type="entry name" value="Purine and uridine phosphorylases"/>
    <property type="match status" value="1"/>
</dbReference>
<keyword evidence="6" id="KW-1185">Reference proteome</keyword>
<comment type="catalytic activity">
    <reaction evidence="3">
        <text>a purine D-ribonucleoside + phosphate = a purine nucleobase + alpha-D-ribose 1-phosphate</text>
        <dbReference type="Rhea" id="RHEA:19805"/>
        <dbReference type="ChEBI" id="CHEBI:26386"/>
        <dbReference type="ChEBI" id="CHEBI:43474"/>
        <dbReference type="ChEBI" id="CHEBI:57720"/>
        <dbReference type="ChEBI" id="CHEBI:142355"/>
        <dbReference type="EC" id="2.4.2.1"/>
    </reaction>
</comment>
<evidence type="ECO:0000256" key="2">
    <source>
        <dbReference type="ARBA" id="ARBA00022679"/>
    </source>
</evidence>
<dbReference type="Gene3D" id="3.40.50.1580">
    <property type="entry name" value="Nucleoside phosphorylase domain"/>
    <property type="match status" value="1"/>
</dbReference>
<evidence type="ECO:0000313" key="5">
    <source>
        <dbReference type="EMBL" id="OQD59742.1"/>
    </source>
</evidence>
<name>A0A1V6N549_METAZ</name>
<keyword evidence="1 3" id="KW-0328">Glycosyltransferase</keyword>
<dbReference type="GO" id="GO:0019509">
    <property type="term" value="P:L-methionine salvage from methylthioadenosine"/>
    <property type="evidence" value="ECO:0007669"/>
    <property type="project" value="TreeGrafter"/>
</dbReference>
<proteinExistence type="inferred from homology"/>
<dbReference type="PANTHER" id="PTHR42679:SF2">
    <property type="entry name" value="S-METHYL-5'-THIOADENOSINE PHOSPHORYLASE"/>
    <property type="match status" value="1"/>
</dbReference>
<reference evidence="5 6" key="1">
    <citation type="submission" date="2014-12" db="EMBL/GenBank/DDBJ databases">
        <title>Genome sequence of Methanobrevibacter arboriphilicus DH1, DSM1125.</title>
        <authorList>
            <person name="Poehlein A."/>
            <person name="Thauer R.K."/>
            <person name="Seedorf H."/>
            <person name="Daniel R."/>
        </authorList>
    </citation>
    <scope>NUCLEOTIDE SEQUENCE [LARGE SCALE GENOMIC DNA]</scope>
    <source>
        <strain evidence="5 6">DH1</strain>
    </source>
</reference>
<dbReference type="GO" id="GO:0006166">
    <property type="term" value="P:purine ribonucleoside salvage"/>
    <property type="evidence" value="ECO:0007669"/>
    <property type="project" value="UniProtKB-UniRule"/>
</dbReference>
<dbReference type="InterPro" id="IPR035994">
    <property type="entry name" value="Nucleoside_phosphorylase_sf"/>
</dbReference>
<keyword evidence="3" id="KW-0660">Purine salvage</keyword>
<feature type="site" description="Important for substrate specificity" evidence="3">
    <location>
        <position position="168"/>
    </location>
</feature>
<dbReference type="InterPro" id="IPR000845">
    <property type="entry name" value="Nucleoside_phosphorylase_d"/>
</dbReference>
<dbReference type="Pfam" id="PF01048">
    <property type="entry name" value="PNP_UDP_1"/>
    <property type="match status" value="1"/>
</dbReference>
<comment type="similarity">
    <text evidence="3">Belongs to the PNP/MTAP phosphorylase family. MTAP subfamily.</text>
</comment>
<evidence type="ECO:0000256" key="3">
    <source>
        <dbReference type="HAMAP-Rule" id="MF_01963"/>
    </source>
</evidence>
<dbReference type="PANTHER" id="PTHR42679">
    <property type="entry name" value="S-METHYL-5'-THIOADENOSINE PHOSPHORYLASE"/>
    <property type="match status" value="1"/>
</dbReference>